<dbReference type="Proteomes" id="UP000199413">
    <property type="component" value="Unassembled WGS sequence"/>
</dbReference>
<protein>
    <submittedName>
        <fullName evidence="2">Uncharacterized protein</fullName>
    </submittedName>
</protein>
<sequence length="104" mass="11547">MTGSPHGPAHRRDTGTDERNAPDQTTDLGSRHLRFSATHIVRPAAPASRPYGRYAVGLRPSPDPDASPRRAHNTTKKTKNKASTPLDRPRPFRDDLRILPYQAT</sequence>
<dbReference type="EMBL" id="FMHV01000002">
    <property type="protein sequence ID" value="SCL26437.1"/>
    <property type="molecule type" value="Genomic_DNA"/>
</dbReference>
<gene>
    <name evidence="2" type="ORF">GA0070624_3304</name>
</gene>
<proteinExistence type="predicted"/>
<feature type="compositionally biased region" description="Basic and acidic residues" evidence="1">
    <location>
        <begin position="87"/>
        <end position="97"/>
    </location>
</feature>
<name>A0A1C6SAB4_9ACTN</name>
<reference evidence="3" key="1">
    <citation type="submission" date="2016-06" db="EMBL/GenBank/DDBJ databases">
        <authorList>
            <person name="Varghese N."/>
            <person name="Submissions Spin"/>
        </authorList>
    </citation>
    <scope>NUCLEOTIDE SEQUENCE [LARGE SCALE GENOMIC DNA]</scope>
    <source>
        <strain evidence="3">DSM 45431</strain>
    </source>
</reference>
<feature type="compositionally biased region" description="Basic and acidic residues" evidence="1">
    <location>
        <begin position="10"/>
        <end position="21"/>
    </location>
</feature>
<feature type="region of interest" description="Disordered" evidence="1">
    <location>
        <begin position="1"/>
        <end position="104"/>
    </location>
</feature>
<evidence type="ECO:0000313" key="3">
    <source>
        <dbReference type="Proteomes" id="UP000199413"/>
    </source>
</evidence>
<evidence type="ECO:0000256" key="1">
    <source>
        <dbReference type="SAM" id="MobiDB-lite"/>
    </source>
</evidence>
<feature type="compositionally biased region" description="Basic residues" evidence="1">
    <location>
        <begin position="69"/>
        <end position="80"/>
    </location>
</feature>
<keyword evidence="3" id="KW-1185">Reference proteome</keyword>
<dbReference type="AlphaFoldDB" id="A0A1C6SAB4"/>
<accession>A0A1C6SAB4</accession>
<evidence type="ECO:0000313" key="2">
    <source>
        <dbReference type="EMBL" id="SCL26437.1"/>
    </source>
</evidence>
<organism evidence="2 3">
    <name type="scientific">Micromonospora rhizosphaerae</name>
    <dbReference type="NCBI Taxonomy" id="568872"/>
    <lineage>
        <taxon>Bacteria</taxon>
        <taxon>Bacillati</taxon>
        <taxon>Actinomycetota</taxon>
        <taxon>Actinomycetes</taxon>
        <taxon>Micromonosporales</taxon>
        <taxon>Micromonosporaceae</taxon>
        <taxon>Micromonospora</taxon>
    </lineage>
</organism>